<sequence length="122" mass="13904">MAPDIGVSTALAQWRDHLSQSRLLHYKFGEMTYEDYQAIKVAKYEQNEEVHNCNSMSSHMFVEVIEDVCSTDITEVTCTESKTEEIQVIAVSILDLGDKVLFKEGGMIRSYVEPISIYIVDF</sequence>
<proteinExistence type="predicted"/>
<accession>A0A4Y7KJ28</accession>
<organism evidence="1 2">
    <name type="scientific">Papaver somniferum</name>
    <name type="common">Opium poppy</name>
    <dbReference type="NCBI Taxonomy" id="3469"/>
    <lineage>
        <taxon>Eukaryota</taxon>
        <taxon>Viridiplantae</taxon>
        <taxon>Streptophyta</taxon>
        <taxon>Embryophyta</taxon>
        <taxon>Tracheophyta</taxon>
        <taxon>Spermatophyta</taxon>
        <taxon>Magnoliopsida</taxon>
        <taxon>Ranunculales</taxon>
        <taxon>Papaveraceae</taxon>
        <taxon>Papaveroideae</taxon>
        <taxon>Papaver</taxon>
    </lineage>
</organism>
<dbReference type="Proteomes" id="UP000316621">
    <property type="component" value="Chromosome 8"/>
</dbReference>
<reference evidence="1 2" key="1">
    <citation type="journal article" date="2018" name="Science">
        <title>The opium poppy genome and morphinan production.</title>
        <authorList>
            <person name="Guo L."/>
            <person name="Winzer T."/>
            <person name="Yang X."/>
            <person name="Li Y."/>
            <person name="Ning Z."/>
            <person name="He Z."/>
            <person name="Teodor R."/>
            <person name="Lu Y."/>
            <person name="Bowser T.A."/>
            <person name="Graham I.A."/>
            <person name="Ye K."/>
        </authorList>
    </citation>
    <scope>NUCLEOTIDE SEQUENCE [LARGE SCALE GENOMIC DNA]</scope>
    <source>
        <strain evidence="2">cv. HN1</strain>
        <tissue evidence="1">Leaves</tissue>
    </source>
</reference>
<dbReference type="AlphaFoldDB" id="A0A4Y7KJ28"/>
<dbReference type="EMBL" id="CM010722">
    <property type="protein sequence ID" value="RZC72857.1"/>
    <property type="molecule type" value="Genomic_DNA"/>
</dbReference>
<name>A0A4Y7KJ28_PAPSO</name>
<protein>
    <submittedName>
        <fullName evidence="1">Uncharacterized protein</fullName>
    </submittedName>
</protein>
<evidence type="ECO:0000313" key="2">
    <source>
        <dbReference type="Proteomes" id="UP000316621"/>
    </source>
</evidence>
<keyword evidence="2" id="KW-1185">Reference proteome</keyword>
<dbReference type="Gramene" id="RZC72857">
    <property type="protein sequence ID" value="RZC72857"/>
    <property type="gene ID" value="C5167_048338"/>
</dbReference>
<evidence type="ECO:0000313" key="1">
    <source>
        <dbReference type="EMBL" id="RZC72857.1"/>
    </source>
</evidence>
<gene>
    <name evidence="1" type="ORF">C5167_048338</name>
</gene>